<sequence>MLAKCESVHGGHLLVVEDPSSRQALDISFYPGAPGETHLFHSNGRAVAEGVTYLGLLGPHTAQGVLQRIPEPLDPAPGDFSYIYAGSLHEWHYGHFLLSGLPRLWNMRAVIDDTTRLVYCGDRSPEELFRIPFLADIFSALGLGSHHLMRFPAGARFKRITVTAPSFEENNLGHLAYARLCNRIGDILTLNLPSKPSRRPLYLSKHKVQRGVSRVVNEGEVVDELVRLGADVVCPEELSIAEQVQLWRDRAVVYGFIGSAFHTGIFSRRPRCVVLNSGPMVWSNQLILDCINGASVDYYYSTAGIINAGRNGSFGNNFTLSNPVDLARALLERAQAACEET</sequence>
<feature type="domain" description="Glycosyltransferase 61 catalytic" evidence="1">
    <location>
        <begin position="93"/>
        <end position="274"/>
    </location>
</feature>
<reference evidence="2 3" key="1">
    <citation type="submission" date="2019-05" db="EMBL/GenBank/DDBJ databases">
        <authorList>
            <person name="Pankratov T."/>
            <person name="Grouzdev D."/>
        </authorList>
    </citation>
    <scope>NUCLEOTIDE SEQUENCE [LARGE SCALE GENOMIC DNA]</scope>
    <source>
        <strain evidence="2 3">KEBCLARHB70R</strain>
    </source>
</reference>
<organism evidence="2 3">
    <name type="scientific">Lichenicoccus roseus</name>
    <dbReference type="NCBI Taxonomy" id="2683649"/>
    <lineage>
        <taxon>Bacteria</taxon>
        <taxon>Pseudomonadati</taxon>
        <taxon>Pseudomonadota</taxon>
        <taxon>Alphaproteobacteria</taxon>
        <taxon>Acetobacterales</taxon>
        <taxon>Acetobacteraceae</taxon>
        <taxon>Lichenicoccus</taxon>
    </lineage>
</organism>
<name>A0A5R9J3B6_9PROT</name>
<evidence type="ECO:0000313" key="3">
    <source>
        <dbReference type="Proteomes" id="UP000305654"/>
    </source>
</evidence>
<dbReference type="InterPro" id="IPR049625">
    <property type="entry name" value="Glyco_transf_61_cat"/>
</dbReference>
<keyword evidence="2" id="KW-0808">Transferase</keyword>
<keyword evidence="3" id="KW-1185">Reference proteome</keyword>
<protein>
    <submittedName>
        <fullName evidence="2">Glycosyltransferase family 61 protein</fullName>
    </submittedName>
</protein>
<dbReference type="EMBL" id="VCDI01000009">
    <property type="protein sequence ID" value="TLU70997.1"/>
    <property type="molecule type" value="Genomic_DNA"/>
</dbReference>
<dbReference type="OrthoDB" id="3760154at2"/>
<accession>A0A5R9J3B6</accession>
<dbReference type="GO" id="GO:0016757">
    <property type="term" value="F:glycosyltransferase activity"/>
    <property type="evidence" value="ECO:0007669"/>
    <property type="project" value="InterPro"/>
</dbReference>
<dbReference type="AlphaFoldDB" id="A0A5R9J3B6"/>
<gene>
    <name evidence="2" type="ORF">FE263_19290</name>
</gene>
<evidence type="ECO:0000259" key="1">
    <source>
        <dbReference type="Pfam" id="PF04577"/>
    </source>
</evidence>
<comment type="caution">
    <text evidence="2">The sequence shown here is derived from an EMBL/GenBank/DDBJ whole genome shotgun (WGS) entry which is preliminary data.</text>
</comment>
<dbReference type="Proteomes" id="UP000305654">
    <property type="component" value="Unassembled WGS sequence"/>
</dbReference>
<dbReference type="RefSeq" id="WP_138327667.1">
    <property type="nucleotide sequence ID" value="NZ_VCDI01000009.1"/>
</dbReference>
<evidence type="ECO:0000313" key="2">
    <source>
        <dbReference type="EMBL" id="TLU70997.1"/>
    </source>
</evidence>
<dbReference type="Pfam" id="PF04577">
    <property type="entry name" value="Glyco_transf_61"/>
    <property type="match status" value="1"/>
</dbReference>
<proteinExistence type="predicted"/>